<dbReference type="AlphaFoldDB" id="A0AAE1CLY5"/>
<proteinExistence type="predicted"/>
<accession>A0AAE1CLY5</accession>
<gene>
    <name evidence="1" type="ORF">RRG08_053059</name>
</gene>
<comment type="caution">
    <text evidence="1">The sequence shown here is derived from an EMBL/GenBank/DDBJ whole genome shotgun (WGS) entry which is preliminary data.</text>
</comment>
<reference evidence="1" key="1">
    <citation type="journal article" date="2023" name="G3 (Bethesda)">
        <title>A reference genome for the long-term kleptoplast-retaining sea slug Elysia crispata morphotype clarki.</title>
        <authorList>
            <person name="Eastman K.E."/>
            <person name="Pendleton A.L."/>
            <person name="Shaikh M.A."/>
            <person name="Suttiyut T."/>
            <person name="Ogas R."/>
            <person name="Tomko P."/>
            <person name="Gavelis G."/>
            <person name="Widhalm J.R."/>
            <person name="Wisecaver J.H."/>
        </authorList>
    </citation>
    <scope>NUCLEOTIDE SEQUENCE</scope>
    <source>
        <strain evidence="1">ECLA1</strain>
    </source>
</reference>
<dbReference type="Proteomes" id="UP001283361">
    <property type="component" value="Unassembled WGS sequence"/>
</dbReference>
<dbReference type="EMBL" id="JAWDGP010007694">
    <property type="protein sequence ID" value="KAK3708478.1"/>
    <property type="molecule type" value="Genomic_DNA"/>
</dbReference>
<evidence type="ECO:0000313" key="1">
    <source>
        <dbReference type="EMBL" id="KAK3708478.1"/>
    </source>
</evidence>
<sequence length="86" mass="10073">MFDSTRPAWRGRSTLHVPYRAVVPFYGPHREIKKSYPPYYIDAKLMRLATSNRVVCRWSRRPLDTAQPADVYSMAHLLDPLSYSDE</sequence>
<keyword evidence="2" id="KW-1185">Reference proteome</keyword>
<organism evidence="1 2">
    <name type="scientific">Elysia crispata</name>
    <name type="common">lettuce slug</name>
    <dbReference type="NCBI Taxonomy" id="231223"/>
    <lineage>
        <taxon>Eukaryota</taxon>
        <taxon>Metazoa</taxon>
        <taxon>Spiralia</taxon>
        <taxon>Lophotrochozoa</taxon>
        <taxon>Mollusca</taxon>
        <taxon>Gastropoda</taxon>
        <taxon>Heterobranchia</taxon>
        <taxon>Euthyneura</taxon>
        <taxon>Panpulmonata</taxon>
        <taxon>Sacoglossa</taxon>
        <taxon>Placobranchoidea</taxon>
        <taxon>Plakobranchidae</taxon>
        <taxon>Elysia</taxon>
    </lineage>
</organism>
<name>A0AAE1CLY5_9GAST</name>
<evidence type="ECO:0000313" key="2">
    <source>
        <dbReference type="Proteomes" id="UP001283361"/>
    </source>
</evidence>
<protein>
    <submittedName>
        <fullName evidence="1">Uncharacterized protein</fullName>
    </submittedName>
</protein>